<dbReference type="CDD" id="cd13540">
    <property type="entry name" value="PBP2_ModA_WtpA"/>
    <property type="match status" value="1"/>
</dbReference>
<dbReference type="KEGG" id="hje:HacjB3_15986"/>
<dbReference type="GO" id="GO:0015689">
    <property type="term" value="P:molybdate ion transport"/>
    <property type="evidence" value="ECO:0007669"/>
    <property type="project" value="TreeGrafter"/>
</dbReference>
<dbReference type="HOGENOM" id="CLU_055936_2_0_2"/>
<accession>D8JBA2</accession>
<name>D8JBA2_HALJB</name>
<evidence type="ECO:0000256" key="1">
    <source>
        <dbReference type="ARBA" id="ARBA00009438"/>
    </source>
</evidence>
<evidence type="ECO:0000313" key="3">
    <source>
        <dbReference type="Proteomes" id="UP000000390"/>
    </source>
</evidence>
<dbReference type="PANTHER" id="PTHR30632:SF16">
    <property type="entry name" value="MOLYBDATE_TUNGSTATE-BINDING PROTEIN WTPA"/>
    <property type="match status" value="1"/>
</dbReference>
<dbReference type="PANTHER" id="PTHR30632">
    <property type="entry name" value="MOLYBDATE-BINDING PERIPLASMIC PROTEIN"/>
    <property type="match status" value="1"/>
</dbReference>
<dbReference type="Gene3D" id="3.40.190.10">
    <property type="entry name" value="Periplasmic binding protein-like II"/>
    <property type="match status" value="2"/>
</dbReference>
<dbReference type="EMBL" id="CP002063">
    <property type="protein sequence ID" value="ADJ16555.1"/>
    <property type="molecule type" value="Genomic_DNA"/>
</dbReference>
<dbReference type="GO" id="GO:0030973">
    <property type="term" value="F:molybdate ion binding"/>
    <property type="evidence" value="ECO:0007669"/>
    <property type="project" value="TreeGrafter"/>
</dbReference>
<organism evidence="2 3">
    <name type="scientific">Halalkalicoccus jeotgali (strain DSM 18796 / CECT 7217 / JCM 14584 / KCTC 4019 / B3)</name>
    <dbReference type="NCBI Taxonomy" id="795797"/>
    <lineage>
        <taxon>Archaea</taxon>
        <taxon>Methanobacteriati</taxon>
        <taxon>Methanobacteriota</taxon>
        <taxon>Stenosarchaea group</taxon>
        <taxon>Halobacteria</taxon>
        <taxon>Halobacteriales</taxon>
        <taxon>Halococcaceae</taxon>
        <taxon>Halalkalicoccus</taxon>
    </lineage>
</organism>
<dbReference type="PATRIC" id="fig|795797.18.peg.3164"/>
<dbReference type="SUPFAM" id="SSF53850">
    <property type="entry name" value="Periplasmic binding protein-like II"/>
    <property type="match status" value="1"/>
</dbReference>
<gene>
    <name evidence="2" type="ordered locus">HacjB3_15986</name>
</gene>
<comment type="similarity">
    <text evidence="1">Belongs to the bacterial solute-binding protein 1 family. WtpA subfamily.</text>
</comment>
<keyword evidence="2" id="KW-0614">Plasmid</keyword>
<evidence type="ECO:0000313" key="2">
    <source>
        <dbReference type="EMBL" id="ADJ16555.1"/>
    </source>
</evidence>
<geneLocation type="plasmid" evidence="2 3">
    <name>1</name>
</geneLocation>
<dbReference type="Proteomes" id="UP000000390">
    <property type="component" value="Plasmid 1"/>
</dbReference>
<dbReference type="AlphaFoldDB" id="D8JBA2"/>
<dbReference type="InterPro" id="IPR050682">
    <property type="entry name" value="ModA/WtpA"/>
</dbReference>
<protein>
    <submittedName>
        <fullName evidence="2">ABC transporter substrate-binding protein</fullName>
    </submittedName>
</protein>
<dbReference type="eggNOG" id="arCOG00219">
    <property type="taxonomic scope" value="Archaea"/>
</dbReference>
<proteinExistence type="inferred from homology"/>
<reference evidence="2 3" key="1">
    <citation type="journal article" date="2010" name="J. Bacteriol.">
        <title>Complete genome sequence of Halalkalicoccus jeotgali B3(T), an extremely halophilic archaeon.</title>
        <authorList>
            <person name="Roh S.W."/>
            <person name="Nam Y.D."/>
            <person name="Nam S.H."/>
            <person name="Choi S.H."/>
            <person name="Park H.S."/>
            <person name="Bae J.W."/>
        </authorList>
    </citation>
    <scope>NUCLEOTIDE SEQUENCE [LARGE SCALE GENOMIC DNA]</scope>
    <source>
        <strain evidence="3">DSM 18796 / CECT 7217 / JCM 14584 / KCTC 4019 / B3</strain>
        <plasmid evidence="3">1</plasmid>
    </source>
</reference>
<dbReference type="Pfam" id="PF13531">
    <property type="entry name" value="SBP_bac_11"/>
    <property type="match status" value="1"/>
</dbReference>
<sequence length="264" mass="29247">MLVAGSLNNALENGLRPDAETTIEIEAYGSAEVAHLIADDRKDPDIVSVADIALFDSPLHPDWFAEFATNSIVIAYNPDTEGGQRLADAGPDTWYRPVLDREVAIGRTDPDLDPLGYRALFMLELATEYYGTDRDLREAIPRREQIYPETQLVSQFETGSIDAAIAYRNMAVERGYDYIDLPAEIDLSDPSFTDTYTTATYELPSGKVVRGGLISYGSTIRHRSSAAVDVFDDHITGQYVSEFGFTIPDNYPRFTGNVPDDITN</sequence>